<name>A0A840MTD9_9PROT</name>
<sequence length="110" mass="11795">MPTIYSKNIWYYTEYPVVGNPPANKTLTLVYYNWSYPAPRPAGLTVYLCNSAVTLCADVTTVQSGSVNFTGQGVPATTPLRIYAGVSGSGTMSPLYGGTTNIVVNYQSNP</sequence>
<gene>
    <name evidence="1" type="ORF">HNQ59_003668</name>
</gene>
<keyword evidence="2" id="KW-1185">Reference proteome</keyword>
<proteinExistence type="predicted"/>
<dbReference type="Pfam" id="PF06366">
    <property type="entry name" value="FlhE"/>
    <property type="match status" value="1"/>
</dbReference>
<dbReference type="AlphaFoldDB" id="A0A840MTD9"/>
<dbReference type="EMBL" id="JACHHY010000031">
    <property type="protein sequence ID" value="MBB5020349.1"/>
    <property type="molecule type" value="Genomic_DNA"/>
</dbReference>
<evidence type="ECO:0000313" key="1">
    <source>
        <dbReference type="EMBL" id="MBB5020349.1"/>
    </source>
</evidence>
<accession>A0A840MTD9</accession>
<dbReference type="Proteomes" id="UP000575898">
    <property type="component" value="Unassembled WGS sequence"/>
</dbReference>
<evidence type="ECO:0000313" key="2">
    <source>
        <dbReference type="Proteomes" id="UP000575898"/>
    </source>
</evidence>
<protein>
    <submittedName>
        <fullName evidence="1">Uncharacterized protein</fullName>
    </submittedName>
</protein>
<reference evidence="1 2" key="1">
    <citation type="submission" date="2020-08" db="EMBL/GenBank/DDBJ databases">
        <title>Genomic Encyclopedia of Type Strains, Phase IV (KMG-IV): sequencing the most valuable type-strain genomes for metagenomic binning, comparative biology and taxonomic classification.</title>
        <authorList>
            <person name="Goeker M."/>
        </authorList>
    </citation>
    <scope>NUCLEOTIDE SEQUENCE [LARGE SCALE GENOMIC DNA]</scope>
    <source>
        <strain evidence="1 2">DSM 27165</strain>
    </source>
</reference>
<comment type="caution">
    <text evidence="1">The sequence shown here is derived from an EMBL/GenBank/DDBJ whole genome shotgun (WGS) entry which is preliminary data.</text>
</comment>
<dbReference type="InterPro" id="IPR009420">
    <property type="entry name" value="FlhE"/>
</dbReference>
<dbReference type="RefSeq" id="WP_184041748.1">
    <property type="nucleotide sequence ID" value="NZ_JACHHY010000031.1"/>
</dbReference>
<organism evidence="1 2">
    <name type="scientific">Chitinivorax tropicus</name>
    <dbReference type="NCBI Taxonomy" id="714531"/>
    <lineage>
        <taxon>Bacteria</taxon>
        <taxon>Pseudomonadati</taxon>
        <taxon>Pseudomonadota</taxon>
        <taxon>Betaproteobacteria</taxon>
        <taxon>Chitinivorax</taxon>
    </lineage>
</organism>